<evidence type="ECO:0000256" key="6">
    <source>
        <dbReference type="ARBA" id="ARBA00022741"/>
    </source>
</evidence>
<dbReference type="PRINTS" id="PR01038">
    <property type="entry name" value="TRNASYNTHARG"/>
</dbReference>
<dbReference type="SUPFAM" id="SSF52374">
    <property type="entry name" value="Nucleotidylyl transferase"/>
    <property type="match status" value="1"/>
</dbReference>
<evidence type="ECO:0000256" key="3">
    <source>
        <dbReference type="ARBA" id="ARBA00011245"/>
    </source>
</evidence>
<name>A0A1H9HBU7_9PSEU</name>
<evidence type="ECO:0000256" key="8">
    <source>
        <dbReference type="ARBA" id="ARBA00022917"/>
    </source>
</evidence>
<comment type="catalytic activity">
    <reaction evidence="10 11">
        <text>tRNA(Arg) + L-arginine + ATP = L-arginyl-tRNA(Arg) + AMP + diphosphate</text>
        <dbReference type="Rhea" id="RHEA:20301"/>
        <dbReference type="Rhea" id="RHEA-COMP:9658"/>
        <dbReference type="Rhea" id="RHEA-COMP:9673"/>
        <dbReference type="ChEBI" id="CHEBI:30616"/>
        <dbReference type="ChEBI" id="CHEBI:32682"/>
        <dbReference type="ChEBI" id="CHEBI:33019"/>
        <dbReference type="ChEBI" id="CHEBI:78442"/>
        <dbReference type="ChEBI" id="CHEBI:78513"/>
        <dbReference type="ChEBI" id="CHEBI:456215"/>
        <dbReference type="EC" id="6.1.1.19"/>
    </reaction>
</comment>
<dbReference type="PANTHER" id="PTHR11956">
    <property type="entry name" value="ARGINYL-TRNA SYNTHETASE"/>
    <property type="match status" value="1"/>
</dbReference>
<evidence type="ECO:0000256" key="1">
    <source>
        <dbReference type="ARBA" id="ARBA00004496"/>
    </source>
</evidence>
<comment type="subcellular location">
    <subcellularLocation>
        <location evidence="1 11">Cytoplasm</location>
    </subcellularLocation>
</comment>
<evidence type="ECO:0000256" key="9">
    <source>
        <dbReference type="ARBA" id="ARBA00023146"/>
    </source>
</evidence>
<evidence type="ECO:0000256" key="10">
    <source>
        <dbReference type="ARBA" id="ARBA00049339"/>
    </source>
</evidence>
<dbReference type="InterPro" id="IPR001278">
    <property type="entry name" value="Arg-tRNA-ligase"/>
</dbReference>
<proteinExistence type="inferred from homology"/>
<dbReference type="PROSITE" id="PS00178">
    <property type="entry name" value="AA_TRNA_LIGASE_I"/>
    <property type="match status" value="1"/>
</dbReference>
<feature type="domain" description="Arginyl tRNA synthetase N-terminal" evidence="14">
    <location>
        <begin position="8"/>
        <end position="91"/>
    </location>
</feature>
<dbReference type="GO" id="GO:0005524">
    <property type="term" value="F:ATP binding"/>
    <property type="evidence" value="ECO:0007669"/>
    <property type="project" value="UniProtKB-UniRule"/>
</dbReference>
<dbReference type="InterPro" id="IPR005148">
    <property type="entry name" value="Arg-tRNA-synth_N"/>
</dbReference>
<feature type="domain" description="DALR anticodon binding" evidence="13">
    <location>
        <begin position="462"/>
        <end position="577"/>
    </location>
</feature>
<evidence type="ECO:0000256" key="12">
    <source>
        <dbReference type="RuleBase" id="RU363038"/>
    </source>
</evidence>
<evidence type="ECO:0000256" key="4">
    <source>
        <dbReference type="ARBA" id="ARBA00022490"/>
    </source>
</evidence>
<keyword evidence="7 11" id="KW-0067">ATP-binding</keyword>
<keyword evidence="4 11" id="KW-0963">Cytoplasm</keyword>
<evidence type="ECO:0000256" key="7">
    <source>
        <dbReference type="ARBA" id="ARBA00022840"/>
    </source>
</evidence>
<dbReference type="InterPro" id="IPR036695">
    <property type="entry name" value="Arg-tRNA-synth_N_sf"/>
</dbReference>
<feature type="short sequence motif" description="'HIGH' region" evidence="11">
    <location>
        <begin position="127"/>
        <end position="137"/>
    </location>
</feature>
<protein>
    <recommendedName>
        <fullName evidence="11">Arginine--tRNA ligase</fullName>
        <ecNumber evidence="11">6.1.1.19</ecNumber>
    </recommendedName>
    <alternativeName>
        <fullName evidence="11">Arginyl-tRNA synthetase</fullName>
        <shortName evidence="11">ArgRS</shortName>
    </alternativeName>
</protein>
<dbReference type="InterPro" id="IPR001412">
    <property type="entry name" value="aa-tRNA-synth_I_CS"/>
</dbReference>
<keyword evidence="8 11" id="KW-0648">Protein biosynthesis</keyword>
<dbReference type="InterPro" id="IPR009080">
    <property type="entry name" value="tRNAsynth_Ia_anticodon-bd"/>
</dbReference>
<dbReference type="InterPro" id="IPR014729">
    <property type="entry name" value="Rossmann-like_a/b/a_fold"/>
</dbReference>
<dbReference type="Gene3D" id="1.10.730.10">
    <property type="entry name" value="Isoleucyl-tRNA Synthetase, Domain 1"/>
    <property type="match status" value="1"/>
</dbReference>
<dbReference type="CDD" id="cd00671">
    <property type="entry name" value="ArgRS_core"/>
    <property type="match status" value="1"/>
</dbReference>
<evidence type="ECO:0000259" key="13">
    <source>
        <dbReference type="SMART" id="SM00836"/>
    </source>
</evidence>
<dbReference type="GO" id="GO:0006420">
    <property type="term" value="P:arginyl-tRNA aminoacylation"/>
    <property type="evidence" value="ECO:0007669"/>
    <property type="project" value="UniProtKB-UniRule"/>
</dbReference>
<evidence type="ECO:0000313" key="16">
    <source>
        <dbReference type="Proteomes" id="UP000199503"/>
    </source>
</evidence>
<dbReference type="SUPFAM" id="SSF47323">
    <property type="entry name" value="Anticodon-binding domain of a subclass of class I aminoacyl-tRNA synthetases"/>
    <property type="match status" value="1"/>
</dbReference>
<dbReference type="EMBL" id="FOFV01000003">
    <property type="protein sequence ID" value="SEQ59815.1"/>
    <property type="molecule type" value="Genomic_DNA"/>
</dbReference>
<dbReference type="InterPro" id="IPR035684">
    <property type="entry name" value="ArgRS_core"/>
</dbReference>
<comment type="subunit">
    <text evidence="3 11">Monomer.</text>
</comment>
<dbReference type="InterPro" id="IPR008909">
    <property type="entry name" value="DALR_anticod-bd"/>
</dbReference>
<keyword evidence="6 11" id="KW-0547">Nucleotide-binding</keyword>
<dbReference type="GO" id="GO:0004814">
    <property type="term" value="F:arginine-tRNA ligase activity"/>
    <property type="evidence" value="ECO:0007669"/>
    <property type="project" value="UniProtKB-UniRule"/>
</dbReference>
<keyword evidence="16" id="KW-1185">Reference proteome</keyword>
<dbReference type="HAMAP" id="MF_00123">
    <property type="entry name" value="Arg_tRNA_synth"/>
    <property type="match status" value="1"/>
</dbReference>
<dbReference type="Gene3D" id="3.30.1360.70">
    <property type="entry name" value="Arginyl tRNA synthetase N-terminal domain"/>
    <property type="match status" value="1"/>
</dbReference>
<accession>A0A1H9HBU7</accession>
<dbReference type="OrthoDB" id="9803211at2"/>
<keyword evidence="9 11" id="KW-0030">Aminoacyl-tRNA synthetase</keyword>
<dbReference type="Proteomes" id="UP000199503">
    <property type="component" value="Unassembled WGS sequence"/>
</dbReference>
<dbReference type="RefSeq" id="WP_089913902.1">
    <property type="nucleotide sequence ID" value="NZ_FOFV01000003.1"/>
</dbReference>
<dbReference type="SUPFAM" id="SSF55190">
    <property type="entry name" value="Arginyl-tRNA synthetase (ArgRS), N-terminal 'additional' domain"/>
    <property type="match status" value="1"/>
</dbReference>
<dbReference type="SMART" id="SM00836">
    <property type="entry name" value="DALR_1"/>
    <property type="match status" value="1"/>
</dbReference>
<dbReference type="AlphaFoldDB" id="A0A1H9HBU7"/>
<reference evidence="16" key="1">
    <citation type="submission" date="2016-10" db="EMBL/GenBank/DDBJ databases">
        <authorList>
            <person name="Varghese N."/>
            <person name="Submissions S."/>
        </authorList>
    </citation>
    <scope>NUCLEOTIDE SEQUENCE [LARGE SCALE GENOMIC DNA]</scope>
    <source>
        <strain evidence="16">DSM 44437</strain>
    </source>
</reference>
<evidence type="ECO:0000313" key="15">
    <source>
        <dbReference type="EMBL" id="SEQ59815.1"/>
    </source>
</evidence>
<dbReference type="STRING" id="65499.SAMN04488000_103477"/>
<dbReference type="FunFam" id="3.40.50.620:FF:000116">
    <property type="entry name" value="Arginine--tRNA ligase"/>
    <property type="match status" value="1"/>
</dbReference>
<evidence type="ECO:0000256" key="11">
    <source>
        <dbReference type="HAMAP-Rule" id="MF_00123"/>
    </source>
</evidence>
<dbReference type="NCBIfam" id="TIGR00456">
    <property type="entry name" value="argS"/>
    <property type="match status" value="1"/>
</dbReference>
<dbReference type="PANTHER" id="PTHR11956:SF5">
    <property type="entry name" value="ARGININE--TRNA LIGASE, CYTOPLASMIC"/>
    <property type="match status" value="1"/>
</dbReference>
<organism evidence="15 16">
    <name type="scientific">Lentzea albida</name>
    <dbReference type="NCBI Taxonomy" id="65499"/>
    <lineage>
        <taxon>Bacteria</taxon>
        <taxon>Bacillati</taxon>
        <taxon>Actinomycetota</taxon>
        <taxon>Actinomycetes</taxon>
        <taxon>Pseudonocardiales</taxon>
        <taxon>Pseudonocardiaceae</taxon>
        <taxon>Lentzea</taxon>
    </lineage>
</organism>
<gene>
    <name evidence="11" type="primary">argS</name>
    <name evidence="15" type="ORF">SAMN04488000_103477</name>
</gene>
<dbReference type="EC" id="6.1.1.19" evidence="11"/>
<evidence type="ECO:0000256" key="5">
    <source>
        <dbReference type="ARBA" id="ARBA00022598"/>
    </source>
</evidence>
<sequence length="577" mass="63651">MLRGDVGLELGQRVARALRVALDVDITAEEALIRPSNRDGADYQCNVAMSLAKKVGKNPREVASLIVEHLDAADAVEAPEIAGPGFINLKLRREWLEAQAANLLGDDRLGVPRTDEPRRIAIDYSSPNVAKEMHVGHLRSTIIGDAFCRLLTFAGHEVIPHNHLGDWGTPFGMLIEHLTDEGHGADHEISDLNAFYQQARQKFDNEPGFADRARRRVVLLQGGDETTLELWHELVGESQRHFNQVYEMLEIGLSAQDNYGESFYNPYLADTITELQQKGLIETSDGALCVFPPGFSNREGDRLPLIVRKSDGGYGYATTDFATVRYWVRERKVDELIYVVGTPQAQHFQMIFATSKQAGWLDDAHTAVHTGFGTILGSDGKTIRTRAGGTIKLIDLLTEAIKNSYEVIPETSEVEGAEKDALARTIGLGAVKYADLSNDREKDYVFTWEKMLATTGDTSVYIQYANARILSIGRRVGRVPAADAPLVLQERAEQALALKLLQLPTAINAAISELAPHKLTTYLFETATAFSTFYDNCSVAKAETQELQDSRLQLCTLTSRVLTLGLSLLGIGAPERL</sequence>
<dbReference type="Pfam" id="PF03485">
    <property type="entry name" value="Arg_tRNA_synt_N"/>
    <property type="match status" value="1"/>
</dbReference>
<dbReference type="Gene3D" id="3.40.50.620">
    <property type="entry name" value="HUPs"/>
    <property type="match status" value="1"/>
</dbReference>
<dbReference type="Pfam" id="PF05746">
    <property type="entry name" value="DALR_1"/>
    <property type="match status" value="1"/>
</dbReference>
<dbReference type="Pfam" id="PF00750">
    <property type="entry name" value="tRNA-synt_1d"/>
    <property type="match status" value="1"/>
</dbReference>
<dbReference type="GO" id="GO:0005737">
    <property type="term" value="C:cytoplasm"/>
    <property type="evidence" value="ECO:0007669"/>
    <property type="project" value="UniProtKB-SubCell"/>
</dbReference>
<dbReference type="FunFam" id="1.10.730.10:FF:000006">
    <property type="entry name" value="Arginyl-tRNA synthetase 2, mitochondrial"/>
    <property type="match status" value="1"/>
</dbReference>
<keyword evidence="5 11" id="KW-0436">Ligase</keyword>
<evidence type="ECO:0000259" key="14">
    <source>
        <dbReference type="SMART" id="SM01016"/>
    </source>
</evidence>
<comment type="similarity">
    <text evidence="2 11 12">Belongs to the class-I aminoacyl-tRNA synthetase family.</text>
</comment>
<evidence type="ECO:0000256" key="2">
    <source>
        <dbReference type="ARBA" id="ARBA00005594"/>
    </source>
</evidence>
<dbReference type="SMART" id="SM01016">
    <property type="entry name" value="Arg_tRNA_synt_N"/>
    <property type="match status" value="1"/>
</dbReference>